<proteinExistence type="predicted"/>
<comment type="caution">
    <text evidence="1">The sequence shown here is derived from an EMBL/GenBank/DDBJ whole genome shotgun (WGS) entry which is preliminary data.</text>
</comment>
<dbReference type="RefSeq" id="WP_135076276.1">
    <property type="nucleotide sequence ID" value="NZ_SPSB01000004.1"/>
</dbReference>
<organism evidence="1 2">
    <name type="scientific">Algoriphagus kandeliae</name>
    <dbReference type="NCBI Taxonomy" id="2562278"/>
    <lineage>
        <taxon>Bacteria</taxon>
        <taxon>Pseudomonadati</taxon>
        <taxon>Bacteroidota</taxon>
        <taxon>Cytophagia</taxon>
        <taxon>Cytophagales</taxon>
        <taxon>Cyclobacteriaceae</taxon>
        <taxon>Algoriphagus</taxon>
    </lineage>
</organism>
<evidence type="ECO:0000313" key="2">
    <source>
        <dbReference type="Proteomes" id="UP000297647"/>
    </source>
</evidence>
<sequence length="295" mass="34167">MNPKSELLAFLKEIIQKEADEKSMNWLDEKSQKIQDSGSKNAFYLAFSQASRFFSKDKLLLNPETKIKANALIDGFQPEFWNVLQTARAYLLLHFSLEKEEWLKAINQLFETGDLYEQQALYASLNLMPFSEEMLPRAIEGCRTNMTLVFDAIALNNPYAPSHFPELNWNQMVLKAVFMQRPLYRIQQLDQRRNPALAEIASDFAHERWAAGRNVMPELWRLVSPFINEKFMGDLEKVMSSEDLLEKKGGALALHHSDFAPAKELLKKYPEFIHGIEKGAISWEEIGQEYQETRV</sequence>
<dbReference type="InterPro" id="IPR047715">
    <property type="entry name" value="EboA_dom"/>
</dbReference>
<accession>A0A4Y9QP65</accession>
<dbReference type="NCBIfam" id="NF035938">
    <property type="entry name" value="EboA_domain"/>
    <property type="match status" value="1"/>
</dbReference>
<dbReference type="OrthoDB" id="325673at2"/>
<reference evidence="1 2" key="1">
    <citation type="submission" date="2019-03" db="EMBL/GenBank/DDBJ databases">
        <title>Algoriphagus sp. nov, a new strain isolated from root system soil of mangrove plant Kandelia.</title>
        <authorList>
            <person name="Yin Q."/>
            <person name="Wang K."/>
            <person name="Song Z."/>
        </authorList>
    </citation>
    <scope>NUCLEOTIDE SEQUENCE [LARGE SCALE GENOMIC DNA]</scope>
    <source>
        <strain evidence="1 2">XY-J91</strain>
    </source>
</reference>
<name>A0A4Y9QP65_9BACT</name>
<gene>
    <name evidence="1" type="ORF">E4S40_15605</name>
</gene>
<keyword evidence="2" id="KW-1185">Reference proteome</keyword>
<dbReference type="Proteomes" id="UP000297647">
    <property type="component" value="Unassembled WGS sequence"/>
</dbReference>
<dbReference type="AlphaFoldDB" id="A0A4Y9QP65"/>
<dbReference type="EMBL" id="SPSB01000004">
    <property type="protein sequence ID" value="TFV93668.1"/>
    <property type="molecule type" value="Genomic_DNA"/>
</dbReference>
<evidence type="ECO:0000313" key="1">
    <source>
        <dbReference type="EMBL" id="TFV93668.1"/>
    </source>
</evidence>
<protein>
    <submittedName>
        <fullName evidence="1">Uncharacterized protein</fullName>
    </submittedName>
</protein>